<reference evidence="10 11" key="1">
    <citation type="submission" date="2014-11" db="EMBL/GenBank/DDBJ databases">
        <authorList>
            <person name="Zhu J."/>
            <person name="Qi W."/>
            <person name="Song R."/>
        </authorList>
    </citation>
    <scope>NUCLEOTIDE SEQUENCE [LARGE SCALE GENOMIC DNA]</scope>
</reference>
<dbReference type="GO" id="GO:0005975">
    <property type="term" value="P:carbohydrate metabolic process"/>
    <property type="evidence" value="ECO:0007669"/>
    <property type="project" value="InterPro"/>
</dbReference>
<sequence>MTLSALRVIAVSCLLLGCALAQCPSGDDSSVQGLLTQAISKAKADGVLGDKDFIWGTATAAYQVEGAWNEGGRVPSLWDNFAHEGKASNDTGDVAVDFYHKYPEDIQMMKQLNFTHFRYSISWPRVMNGLQRNEEGIQFYKDLTAELLKNNIEPVVTLFHWDLPDIYDWRNESLVEPFGQYADIMFEALPDVKYWLTLNEPWVFCKLGYQWGVYAPGVVSETDFLTCGHNALKAHAKAYSVWKTKYQASRPDTKVGITLNADWRAALDPTNPDDVALSSKEMDLVLGWFAEPVYGSGDYPQSLKEHFAADAPVFTEEEKASIKGSSDFFGLNFYTAIYVDSTKPYGQHETVHRNGELIGEETASEWLHIVPWGFSTMLKYIKNVWNPPSIIVTENGVSDGRASTDKETLVNDYGRVKFYQDYLTEMAKAMIEDDVPVTGYIAWSLLDNFEWSQGYAERFGLTHVDFDDPALPRTVKKSGEYFGSLIPNVTAQVEACSTGNDSTVATQGGDQQQWQDDWQQQDGGDNWEGGDQQWLR</sequence>
<feature type="active site" description="Nucleophile" evidence="5">
    <location>
        <position position="394"/>
    </location>
</feature>
<dbReference type="PRINTS" id="PR00131">
    <property type="entry name" value="GLHYDRLASE1"/>
</dbReference>
<feature type="region of interest" description="Disordered" evidence="8">
    <location>
        <begin position="499"/>
        <end position="536"/>
    </location>
</feature>
<dbReference type="OrthoDB" id="65569at2759"/>
<dbReference type="Proteomes" id="UP000041254">
    <property type="component" value="Unassembled WGS sequence"/>
</dbReference>
<feature type="chain" id="PRO_5005189792" description="beta-glucosidase" evidence="9">
    <location>
        <begin position="22"/>
        <end position="536"/>
    </location>
</feature>
<evidence type="ECO:0000256" key="1">
    <source>
        <dbReference type="ARBA" id="ARBA00010838"/>
    </source>
</evidence>
<feature type="compositionally biased region" description="Low complexity" evidence="8">
    <location>
        <begin position="507"/>
        <end position="536"/>
    </location>
</feature>
<gene>
    <name evidence="10" type="ORF">Vbra_9561</name>
</gene>
<keyword evidence="9" id="KW-0732">Signal</keyword>
<evidence type="ECO:0000256" key="9">
    <source>
        <dbReference type="SAM" id="SignalP"/>
    </source>
</evidence>
<feature type="signal peptide" evidence="9">
    <location>
        <begin position="1"/>
        <end position="21"/>
    </location>
</feature>
<dbReference type="AlphaFoldDB" id="A0A0G4G033"/>
<evidence type="ECO:0000256" key="7">
    <source>
        <dbReference type="RuleBase" id="RU004468"/>
    </source>
</evidence>
<dbReference type="OMA" id="YQIEGHG"/>
<dbReference type="EMBL" id="CDMY01000532">
    <property type="protein sequence ID" value="CEM21042.1"/>
    <property type="molecule type" value="Genomic_DNA"/>
</dbReference>
<dbReference type="PROSITE" id="PS00572">
    <property type="entry name" value="GLYCOSYL_HYDROL_F1_1"/>
    <property type="match status" value="1"/>
</dbReference>
<dbReference type="Pfam" id="PF00232">
    <property type="entry name" value="Glyco_hydro_1"/>
    <property type="match status" value="1"/>
</dbReference>
<dbReference type="GO" id="GO:0008422">
    <property type="term" value="F:beta-glucosidase activity"/>
    <property type="evidence" value="ECO:0007669"/>
    <property type="project" value="TreeGrafter"/>
</dbReference>
<dbReference type="PROSITE" id="PS51257">
    <property type="entry name" value="PROKAR_LIPOPROTEIN"/>
    <property type="match status" value="1"/>
</dbReference>
<protein>
    <recommendedName>
        <fullName evidence="2">beta-glucosidase</fullName>
        <ecNumber evidence="2">3.2.1.21</ecNumber>
    </recommendedName>
</protein>
<dbReference type="PhylomeDB" id="A0A0G4G033"/>
<dbReference type="PANTHER" id="PTHR10353">
    <property type="entry name" value="GLYCOSYL HYDROLASE"/>
    <property type="match status" value="1"/>
</dbReference>
<name>A0A0G4G033_VITBC</name>
<dbReference type="Gene3D" id="3.20.20.80">
    <property type="entry name" value="Glycosidases"/>
    <property type="match status" value="1"/>
</dbReference>
<evidence type="ECO:0000256" key="5">
    <source>
        <dbReference type="PROSITE-ProRule" id="PRU10055"/>
    </source>
</evidence>
<evidence type="ECO:0000256" key="2">
    <source>
        <dbReference type="ARBA" id="ARBA00012744"/>
    </source>
</evidence>
<dbReference type="PANTHER" id="PTHR10353:SF36">
    <property type="entry name" value="LP05116P"/>
    <property type="match status" value="1"/>
</dbReference>
<organism evidence="10 11">
    <name type="scientific">Vitrella brassicaformis (strain CCMP3155)</name>
    <dbReference type="NCBI Taxonomy" id="1169540"/>
    <lineage>
        <taxon>Eukaryota</taxon>
        <taxon>Sar</taxon>
        <taxon>Alveolata</taxon>
        <taxon>Colpodellida</taxon>
        <taxon>Vitrellaceae</taxon>
        <taxon>Vitrella</taxon>
    </lineage>
</organism>
<dbReference type="EC" id="3.2.1.21" evidence="2"/>
<evidence type="ECO:0000313" key="10">
    <source>
        <dbReference type="EMBL" id="CEM21042.1"/>
    </source>
</evidence>
<proteinExistence type="inferred from homology"/>
<accession>A0A0G4G033</accession>
<dbReference type="SUPFAM" id="SSF51445">
    <property type="entry name" value="(Trans)glycosidases"/>
    <property type="match status" value="1"/>
</dbReference>
<dbReference type="PROSITE" id="PS00653">
    <property type="entry name" value="GLYCOSYL_HYDROL_F1_2"/>
    <property type="match status" value="1"/>
</dbReference>
<keyword evidence="3 7" id="KW-0378">Hydrolase</keyword>
<dbReference type="InterPro" id="IPR017853">
    <property type="entry name" value="GH"/>
</dbReference>
<keyword evidence="4 7" id="KW-0326">Glycosidase</keyword>
<evidence type="ECO:0000313" key="11">
    <source>
        <dbReference type="Proteomes" id="UP000041254"/>
    </source>
</evidence>
<keyword evidence="11" id="KW-1185">Reference proteome</keyword>
<evidence type="ECO:0000256" key="4">
    <source>
        <dbReference type="ARBA" id="ARBA00023295"/>
    </source>
</evidence>
<dbReference type="VEuPathDB" id="CryptoDB:Vbra_9561"/>
<dbReference type="STRING" id="1169540.A0A0G4G033"/>
<evidence type="ECO:0000256" key="8">
    <source>
        <dbReference type="SAM" id="MobiDB-lite"/>
    </source>
</evidence>
<evidence type="ECO:0000256" key="6">
    <source>
        <dbReference type="RuleBase" id="RU003690"/>
    </source>
</evidence>
<dbReference type="InterPro" id="IPR001360">
    <property type="entry name" value="Glyco_hydro_1"/>
</dbReference>
<dbReference type="InterPro" id="IPR033132">
    <property type="entry name" value="GH_1_N_CS"/>
</dbReference>
<comment type="similarity">
    <text evidence="1 6">Belongs to the glycosyl hydrolase 1 family.</text>
</comment>
<dbReference type="InterPro" id="IPR018120">
    <property type="entry name" value="Glyco_hydro_1_AS"/>
</dbReference>
<dbReference type="InParanoid" id="A0A0G4G033"/>
<evidence type="ECO:0000256" key="3">
    <source>
        <dbReference type="ARBA" id="ARBA00022801"/>
    </source>
</evidence>